<keyword evidence="2" id="KW-0597">Phosphoprotein</keyword>
<evidence type="ECO:0000259" key="9">
    <source>
        <dbReference type="PROSITE" id="PS52004"/>
    </source>
</evidence>
<dbReference type="Pfam" id="PF22621">
    <property type="entry name" value="CurL-like_PKS_C"/>
    <property type="match status" value="2"/>
</dbReference>
<dbReference type="Pfam" id="PF00550">
    <property type="entry name" value="PP-binding"/>
    <property type="match status" value="2"/>
</dbReference>
<evidence type="ECO:0000256" key="7">
    <source>
        <dbReference type="SAM" id="MobiDB-lite"/>
    </source>
</evidence>
<dbReference type="InterPro" id="IPR013968">
    <property type="entry name" value="PKS_KR"/>
</dbReference>
<evidence type="ECO:0000256" key="1">
    <source>
        <dbReference type="ARBA" id="ARBA00022450"/>
    </source>
</evidence>
<gene>
    <name evidence="10" type="ORF">KDA_67710</name>
</gene>
<accession>A0A402BJ37</accession>
<protein>
    <recommendedName>
        <fullName evidence="12">Polyketide synthase</fullName>
    </recommendedName>
</protein>
<dbReference type="InterPro" id="IPR001227">
    <property type="entry name" value="Ac_transferase_dom_sf"/>
</dbReference>
<dbReference type="SMART" id="SM00822">
    <property type="entry name" value="PKS_KR"/>
    <property type="match status" value="2"/>
</dbReference>
<dbReference type="Gene3D" id="3.40.50.720">
    <property type="entry name" value="NAD(P)-binding Rossmann-like Domain"/>
    <property type="match status" value="2"/>
</dbReference>
<dbReference type="InterPro" id="IPR006162">
    <property type="entry name" value="Ppantetheine_attach_site"/>
</dbReference>
<feature type="domain" description="Ketosynthase family 3 (KS3)" evidence="9">
    <location>
        <begin position="1442"/>
        <end position="1871"/>
    </location>
</feature>
<dbReference type="Gene3D" id="3.30.70.3290">
    <property type="match status" value="2"/>
</dbReference>
<dbReference type="InterPro" id="IPR049490">
    <property type="entry name" value="C883_1060-like_KR_N"/>
</dbReference>
<proteinExistence type="predicted"/>
<dbReference type="OrthoDB" id="139272at2"/>
<dbReference type="Pfam" id="PF00109">
    <property type="entry name" value="ketoacyl-synt"/>
    <property type="match status" value="2"/>
</dbReference>
<keyword evidence="4" id="KW-0276">Fatty acid metabolism</keyword>
<dbReference type="InterPro" id="IPR036736">
    <property type="entry name" value="ACP-like_sf"/>
</dbReference>
<dbReference type="GO" id="GO:0006633">
    <property type="term" value="P:fatty acid biosynthetic process"/>
    <property type="evidence" value="ECO:0007669"/>
    <property type="project" value="TreeGrafter"/>
</dbReference>
<dbReference type="InterPro" id="IPR016039">
    <property type="entry name" value="Thiolase-like"/>
</dbReference>
<dbReference type="InterPro" id="IPR020806">
    <property type="entry name" value="PKS_PP-bd"/>
</dbReference>
<dbReference type="CDD" id="cd08953">
    <property type="entry name" value="KR_2_SDR_x"/>
    <property type="match status" value="2"/>
</dbReference>
<feature type="region of interest" description="Disordered" evidence="7">
    <location>
        <begin position="2021"/>
        <end position="2042"/>
    </location>
</feature>
<dbReference type="InterPro" id="IPR050091">
    <property type="entry name" value="PKS_NRPS_Biosynth_Enz"/>
</dbReference>
<dbReference type="Gene3D" id="1.10.1200.10">
    <property type="entry name" value="ACP-like"/>
    <property type="match status" value="2"/>
</dbReference>
<dbReference type="SMART" id="SM00827">
    <property type="entry name" value="PKS_AT"/>
    <property type="match status" value="1"/>
</dbReference>
<dbReference type="Pfam" id="PF00698">
    <property type="entry name" value="Acyl_transf_1"/>
    <property type="match status" value="1"/>
</dbReference>
<keyword evidence="1" id="KW-0596">Phosphopantetheine</keyword>
<dbReference type="Proteomes" id="UP000287171">
    <property type="component" value="Unassembled WGS sequence"/>
</dbReference>
<dbReference type="SUPFAM" id="SSF47336">
    <property type="entry name" value="ACP-like"/>
    <property type="match status" value="2"/>
</dbReference>
<dbReference type="InterPro" id="IPR016036">
    <property type="entry name" value="Malonyl_transacylase_ACP-bd"/>
</dbReference>
<dbReference type="InterPro" id="IPR014043">
    <property type="entry name" value="Acyl_transferase_dom"/>
</dbReference>
<dbReference type="PANTHER" id="PTHR43775">
    <property type="entry name" value="FATTY ACID SYNTHASE"/>
    <property type="match status" value="1"/>
</dbReference>
<dbReference type="InterPro" id="IPR016035">
    <property type="entry name" value="Acyl_Trfase/lysoPLipase"/>
</dbReference>
<feature type="compositionally biased region" description="Low complexity" evidence="7">
    <location>
        <begin position="2021"/>
        <end position="2030"/>
    </location>
</feature>
<keyword evidence="3" id="KW-0808">Transferase</keyword>
<dbReference type="GO" id="GO:0004312">
    <property type="term" value="F:fatty acid synthase activity"/>
    <property type="evidence" value="ECO:0007669"/>
    <property type="project" value="TreeGrafter"/>
</dbReference>
<evidence type="ECO:0000256" key="5">
    <source>
        <dbReference type="ARBA" id="ARBA00023098"/>
    </source>
</evidence>
<dbReference type="Pfam" id="PF21394">
    <property type="entry name" value="Beta-ketacyl_N"/>
    <property type="match status" value="2"/>
</dbReference>
<name>A0A402BJ37_9CHLR</name>
<evidence type="ECO:0000256" key="6">
    <source>
        <dbReference type="ARBA" id="ARBA00023268"/>
    </source>
</evidence>
<sequence length="3035" mass="334216">MANSILNDSVYDTSLAIVGLAGRFPGAQNVDEFWQNLVNGVKSIRHFSDEELLANGVDPALLALPNYVKAGTILEGADLFDASFFKFSPREAEVMDPQHRLFLECAYQALEDAAYDPERYKGLVGVFAGSAISTYLLNNLAANTDFLDEVGRVQVSISNDRDSLANTLSYKLNLRGPSFAVQTFCSTSLVAIHLACQSLLNYECDIALAGGVAVELPQIRGYLYEEGGILSPDGECRTFDQNGRGSVMGNGLGVVVVKRLADALEDGDQIYALVRGSHTNNDGSVRASYTAPGLDGQAAVISQAISNAGVDPETLTYMEAHGTATMLGDAVELAAMKKAFALHTQKQRYCALGSVKPNVGHLDRASGVTGLIKTTLALKNKLLPPSLNFEQAGPDAQLEQSPFYVNTSLKPWETEEGPRRAGVSSFGLGGSNAHVVLEEAPELPETSASRPHQLLLLSAKSESALAQATENLYTYLAQHPETRLADIAYTLQNGRTAFNYRRTLVCTSHEDAMTALKQEPQRLASTYQVHRDRPVTLLLSDVAGVTEQQVLELRAQEKTFDETITRCLSYLQTAQGISLPAGLFEASSQESPINKVVANFVYVYAVAHLFTSWGVPTQALAGVGSSEYAVASLAGVLELEVALQAVIAYAHQHTEDGRHTAQAVPLQAATKAYFSFAEDAWIQSGQTPPDGYGKHILEPSHAVASSGEQLFTNQPQVVFAIGSDNAYTQQIQRQLAAQSSENKPIFIRTPELSSLQASFLQAFGQLWLAGVTLQWDQLTRDEVRRRVSLPTYPFERQRYWIEQSDVIAEVVSQSARKPDIADWFYRLTWEEAPLTVSDTTRAQSPAPWLIFSDTFSIGQAVSAYLQDQGQTAIQVQAGTEFIQLDPQNFRIRPHEAEDYIQLCQALQLQESMPTTVLHLWNITAEVLEPEQSAAFEQMQDRGFYSLIFLTQALSKLVYERPVQMLTISNHLQAVTSEDHVQPEKATLIGACRVIAQENLNIRCRSIDLDVTMADKQLVEQLVHEATSSDPDTFLAYRNGTRLKQHYQPYRLDALPQKQVFRKHGVYLITGGMGGVGPLLGAYLAQQVQAKVILTSRSEFLPADQWKTWLEGHDALDATSLKIKQLQAIEAAGGEVLVLKADVSNVEQMRAAIQHSQQRFGALHGVLHAAGVTDPRAFKATLEIGRQECETHFQPKVYGLYALEEVLQDQELDFCLLFSSISVVLGGLAFSAYVAGNAFMDAFAHKHNMTTDQPWLCVNWDTWQVKENAHGALGATVADYVMSPPEGAEALTRVLAHGHTHLVNSTGDLQARIQQWVQLESLQADEADDQDRSTIKQQAQRFTSVAEYERVISEIWKQVLGVSEIGLYDNFFDLGGNSLIALQVIAKLKKTLHIQIPAVALFEAPTISTLVHYLLPDGDVQRPVAATDLLIERRSQARQNIEQQDIAIVSMAGRFPGASNVNEFWENLRNGVESITFFSDEELKAAGIDPKIMADPAFVRARPVLKPEEVKDFDAAFFGYSPREAELTDPQHRLFIECAWEALELAGYDPTRYPGLIGVYGGANISTYLFGLMANPADVGPVDDYQMVIGNDKDSLTTSVSYKLNLKGPSFAVQTFCSTSLVATHLACQSLIHGECDLALAGGVSVRVPTVAGHIYQEGGMESPDGHCRTFDAQAKGSMFGDGVGIVVLKRLQDALDDGDQVMAVIKGSAINNDGALKVSYTAPSVVGQADVVATALRTSGIHPETISYIEAHGTATELGDPIEVASLTKAYQAFTDRTNYCAIGSVKTNIGHLDRAAGISGLMKTVLSLQHKEIPASLHYQAPNPEIDFDHSPFYVNAKLSPWLSENGMPRRAGINSLGLGGTNAHIIVEEAPELAPSSPSRDWQLLVLSARTAKGLEQVTQNLSTFLQEHPTANLADVAYTLNVGRKKFEHRRVIVAQNQQDVISTIESKKSPYMHARIEQRTDQHISFLFPGLGEQHIGMAQNLYRHEAAFREVIDSCCELLQNQYQLDLKSVFGITQSEQQSQNGHSNGNGNGNGKADTASRTAFMLGSRSMDQSPEAERLRHTDMSQPAIFIFEYALARLLMQWGIQPRSMLGYSLGEYVAACLAGVFTLEDGLKLVVERARLIEASENGTMVAVMLSEEKVKAYLTHDINLAIINAPDTCVLAGPTSAMETLITHLEEAEIAHQRVETTHAFHSEMLKPLAAQLTELVHSIHLHAPQIPYISNVSGTWITAEQATDPAYWAQHMCQTVRFSEGVGQLLRETEQLFLEVGLGQALTSFVRQHPDCAPERNSLVFATQPSFFEKQPEHSYLLTVLGKLWLSGVEIDLPGFYQGEKRKRIALPTYPFEKQSYWIETRPWTQAQKQVQQDRLTYASPEEFLSNLKKEALSDWFYLPGWKQSAPLAPVAAPETEKKPVWWLFMDHYGIGEDIKAWLTEQNYEVISIEEGSSYAQLDDATFSVRPSQRADYEQLVKDLRQVEKLPQRIVHLWTLTTPDWFQQHQATLLEDCLDGGFYSLLALSQALGNVELAEPCQIITVSNETQDVTGSEPLCAEKTTLTGPLKVIPQEYPGLSCRGIDIQLTPTSHRQEVAMTQQLLGELTATTTERVVALRKHRRWLQTFEPLHLPAPSTPGAQLREHGVYLITGGLGGVGLAMAKHLARSIQARLILLSRTALPARDQWERILKEQGDTQGVGQQIRKVLDLEQLGAQVLVIPADVANEQQMRAAIELTLQTYGELHGVLHAAGVPGIGLIQHKTPAMAASVMAPKIQGTLVLEKVLQSCQLDFLVLFSSITSITGGGPGQVDYCAANAFMDAYAATASEQHGMTIAINWSEWQWNAWEAGLAGYDTSSQAFFRENRRRFGIAFEEGAEVLERLLAAPWPQVVVSTQDFQALVELSKAYTAASMLEKSRQARVKHERPALGSEYSAPHSEMEHQLAAIWEDILGIDHVGINDNFFELGGNSLIGIDIITRMRKELAQEDIPSYLLYEAPSVAAMAQQLDKGKSTEMVTGRYARGERRRANLKQRMQGPGRQR</sequence>
<dbReference type="SUPFAM" id="SSF55048">
    <property type="entry name" value="Probable ACP-binding domain of malonyl-CoA ACP transacylase"/>
    <property type="match status" value="1"/>
</dbReference>
<dbReference type="InterPro" id="IPR020841">
    <property type="entry name" value="PKS_Beta-ketoAc_synthase_dom"/>
</dbReference>
<evidence type="ECO:0000259" key="8">
    <source>
        <dbReference type="PROSITE" id="PS50075"/>
    </source>
</evidence>
<dbReference type="SMART" id="SM00825">
    <property type="entry name" value="PKS_KS"/>
    <property type="match status" value="2"/>
</dbReference>
<dbReference type="SMART" id="SM00823">
    <property type="entry name" value="PKS_PP"/>
    <property type="match status" value="2"/>
</dbReference>
<organism evidence="10 11">
    <name type="scientific">Dictyobacter alpinus</name>
    <dbReference type="NCBI Taxonomy" id="2014873"/>
    <lineage>
        <taxon>Bacteria</taxon>
        <taxon>Bacillati</taxon>
        <taxon>Chloroflexota</taxon>
        <taxon>Ktedonobacteria</taxon>
        <taxon>Ktedonobacterales</taxon>
        <taxon>Dictyobacteraceae</taxon>
        <taxon>Dictyobacter</taxon>
    </lineage>
</organism>
<evidence type="ECO:0000256" key="2">
    <source>
        <dbReference type="ARBA" id="ARBA00022553"/>
    </source>
</evidence>
<feature type="domain" description="Carrier" evidence="8">
    <location>
        <begin position="2929"/>
        <end position="3005"/>
    </location>
</feature>
<evidence type="ECO:0000256" key="4">
    <source>
        <dbReference type="ARBA" id="ARBA00022832"/>
    </source>
</evidence>
<feature type="domain" description="Ketosynthase family 3 (KS3)" evidence="9">
    <location>
        <begin position="12"/>
        <end position="439"/>
    </location>
</feature>
<dbReference type="PROSITE" id="PS50075">
    <property type="entry name" value="CARRIER"/>
    <property type="match status" value="2"/>
</dbReference>
<dbReference type="Gene3D" id="3.40.366.10">
    <property type="entry name" value="Malonyl-Coenzyme A Acyl Carrier Protein, domain 2"/>
    <property type="match status" value="2"/>
</dbReference>
<dbReference type="SUPFAM" id="SSF53901">
    <property type="entry name" value="Thiolase-like"/>
    <property type="match status" value="2"/>
</dbReference>
<dbReference type="PROSITE" id="PS52004">
    <property type="entry name" value="KS3_2"/>
    <property type="match status" value="2"/>
</dbReference>
<dbReference type="SUPFAM" id="SSF52151">
    <property type="entry name" value="FabD/lysophospholipase-like"/>
    <property type="match status" value="2"/>
</dbReference>
<keyword evidence="6" id="KW-0511">Multifunctional enzyme</keyword>
<dbReference type="InterPro" id="IPR057326">
    <property type="entry name" value="KR_dom"/>
</dbReference>
<dbReference type="InterPro" id="IPR009081">
    <property type="entry name" value="PP-bd_ACP"/>
</dbReference>
<dbReference type="PANTHER" id="PTHR43775:SF51">
    <property type="entry name" value="INACTIVE PHENOLPHTHIOCEROL SYNTHESIS POLYKETIDE SYNTHASE TYPE I PKS1-RELATED"/>
    <property type="match status" value="1"/>
</dbReference>
<dbReference type="Pfam" id="PF02801">
    <property type="entry name" value="Ketoacyl-synt_C"/>
    <property type="match status" value="2"/>
</dbReference>
<keyword evidence="11" id="KW-1185">Reference proteome</keyword>
<evidence type="ECO:0008006" key="12">
    <source>
        <dbReference type="Google" id="ProtNLM"/>
    </source>
</evidence>
<keyword evidence="5" id="KW-0443">Lipid metabolism</keyword>
<dbReference type="EMBL" id="BIFT01000002">
    <property type="protein sequence ID" value="GCE31287.1"/>
    <property type="molecule type" value="Genomic_DNA"/>
</dbReference>
<dbReference type="InterPro" id="IPR014030">
    <property type="entry name" value="Ketoacyl_synth_N"/>
</dbReference>
<evidence type="ECO:0000256" key="3">
    <source>
        <dbReference type="ARBA" id="ARBA00022679"/>
    </source>
</evidence>
<dbReference type="PROSITE" id="PS00012">
    <property type="entry name" value="PHOSPHOPANTETHEINE"/>
    <property type="match status" value="2"/>
</dbReference>
<dbReference type="Pfam" id="PF08659">
    <property type="entry name" value="KR"/>
    <property type="match status" value="2"/>
</dbReference>
<dbReference type="RefSeq" id="WP_126631270.1">
    <property type="nucleotide sequence ID" value="NZ_BIFT01000002.1"/>
</dbReference>
<dbReference type="CDD" id="cd00833">
    <property type="entry name" value="PKS"/>
    <property type="match status" value="2"/>
</dbReference>
<dbReference type="Gene3D" id="1.10.1240.100">
    <property type="match status" value="2"/>
</dbReference>
<dbReference type="InterPro" id="IPR036291">
    <property type="entry name" value="NAD(P)-bd_dom_sf"/>
</dbReference>
<dbReference type="FunFam" id="3.40.47.10:FF:000042">
    <property type="entry name" value="Polyketide synthase Pks13"/>
    <property type="match status" value="2"/>
</dbReference>
<dbReference type="SUPFAM" id="SSF51735">
    <property type="entry name" value="NAD(P)-binding Rossmann-fold domains"/>
    <property type="match status" value="4"/>
</dbReference>
<dbReference type="Gene3D" id="3.40.47.10">
    <property type="match status" value="2"/>
</dbReference>
<feature type="domain" description="Carrier" evidence="8">
    <location>
        <begin position="1342"/>
        <end position="1417"/>
    </location>
</feature>
<dbReference type="GO" id="GO:0031177">
    <property type="term" value="F:phosphopantetheine binding"/>
    <property type="evidence" value="ECO:0007669"/>
    <property type="project" value="InterPro"/>
</dbReference>
<evidence type="ECO:0000313" key="11">
    <source>
        <dbReference type="Proteomes" id="UP000287171"/>
    </source>
</evidence>
<comment type="caution">
    <text evidence="10">The sequence shown here is derived from an EMBL/GenBank/DDBJ whole genome shotgun (WGS) entry which is preliminary data.</text>
</comment>
<dbReference type="InterPro" id="IPR014031">
    <property type="entry name" value="Ketoacyl_synth_C"/>
</dbReference>
<evidence type="ECO:0000313" key="10">
    <source>
        <dbReference type="EMBL" id="GCE31287.1"/>
    </source>
</evidence>
<feature type="region of interest" description="Disordered" evidence="7">
    <location>
        <begin position="3014"/>
        <end position="3035"/>
    </location>
</feature>
<reference evidence="11" key="1">
    <citation type="submission" date="2018-12" db="EMBL/GenBank/DDBJ databases">
        <title>Tengunoibacter tsumagoiensis gen. nov., sp. nov., Dictyobacter kobayashii sp. nov., D. alpinus sp. nov., and D. joshuensis sp. nov. and description of Dictyobacteraceae fam. nov. within the order Ktedonobacterales isolated from Tengu-no-mugimeshi.</title>
        <authorList>
            <person name="Wang C.M."/>
            <person name="Zheng Y."/>
            <person name="Sakai Y."/>
            <person name="Toyoda A."/>
            <person name="Minakuchi Y."/>
            <person name="Abe K."/>
            <person name="Yokota A."/>
            <person name="Yabe S."/>
        </authorList>
    </citation>
    <scope>NUCLEOTIDE SEQUENCE [LARGE SCALE GENOMIC DNA]</scope>
    <source>
        <strain evidence="11">Uno16</strain>
    </source>
</reference>